<sequence>MDSGVWSVASGSTPPNTEPRGIKRRGEETKEGEGKKGRREEGKKGRRELLWGTVKRNNR</sequence>
<feature type="compositionally biased region" description="Basic and acidic residues" evidence="1">
    <location>
        <begin position="20"/>
        <end position="49"/>
    </location>
</feature>
<dbReference type="AlphaFoldDB" id="A0A4Z2E0Q5"/>
<evidence type="ECO:0000313" key="2">
    <source>
        <dbReference type="EMBL" id="TNN22297.1"/>
    </source>
</evidence>
<accession>A0A4Z2E0Q5</accession>
<comment type="caution">
    <text evidence="2">The sequence shown here is derived from an EMBL/GenBank/DDBJ whole genome shotgun (WGS) entry which is preliminary data.</text>
</comment>
<organism evidence="2 3">
    <name type="scientific">Liparis tanakae</name>
    <name type="common">Tanaka's snailfish</name>
    <dbReference type="NCBI Taxonomy" id="230148"/>
    <lineage>
        <taxon>Eukaryota</taxon>
        <taxon>Metazoa</taxon>
        <taxon>Chordata</taxon>
        <taxon>Craniata</taxon>
        <taxon>Vertebrata</taxon>
        <taxon>Euteleostomi</taxon>
        <taxon>Actinopterygii</taxon>
        <taxon>Neopterygii</taxon>
        <taxon>Teleostei</taxon>
        <taxon>Neoteleostei</taxon>
        <taxon>Acanthomorphata</taxon>
        <taxon>Eupercaria</taxon>
        <taxon>Perciformes</taxon>
        <taxon>Cottioidei</taxon>
        <taxon>Cottales</taxon>
        <taxon>Liparidae</taxon>
        <taxon>Liparis</taxon>
    </lineage>
</organism>
<feature type="region of interest" description="Disordered" evidence="1">
    <location>
        <begin position="1"/>
        <end position="59"/>
    </location>
</feature>
<gene>
    <name evidence="2" type="ORF">EYF80_067589</name>
</gene>
<protein>
    <submittedName>
        <fullName evidence="2">Uncharacterized protein</fullName>
    </submittedName>
</protein>
<proteinExistence type="predicted"/>
<name>A0A4Z2E0Q5_9TELE</name>
<dbReference type="Proteomes" id="UP000314294">
    <property type="component" value="Unassembled WGS sequence"/>
</dbReference>
<evidence type="ECO:0000313" key="3">
    <source>
        <dbReference type="Proteomes" id="UP000314294"/>
    </source>
</evidence>
<evidence type="ECO:0000256" key="1">
    <source>
        <dbReference type="SAM" id="MobiDB-lite"/>
    </source>
</evidence>
<reference evidence="2 3" key="1">
    <citation type="submission" date="2019-03" db="EMBL/GenBank/DDBJ databases">
        <title>First draft genome of Liparis tanakae, snailfish: a comprehensive survey of snailfish specific genes.</title>
        <authorList>
            <person name="Kim W."/>
            <person name="Song I."/>
            <person name="Jeong J.-H."/>
            <person name="Kim D."/>
            <person name="Kim S."/>
            <person name="Ryu S."/>
            <person name="Song J.Y."/>
            <person name="Lee S.K."/>
        </authorList>
    </citation>
    <scope>NUCLEOTIDE SEQUENCE [LARGE SCALE GENOMIC DNA]</scope>
    <source>
        <tissue evidence="2">Muscle</tissue>
    </source>
</reference>
<keyword evidence="3" id="KW-1185">Reference proteome</keyword>
<dbReference type="EMBL" id="SRLO01023195">
    <property type="protein sequence ID" value="TNN22297.1"/>
    <property type="molecule type" value="Genomic_DNA"/>
</dbReference>